<evidence type="ECO:0000256" key="1">
    <source>
        <dbReference type="SAM" id="Phobius"/>
    </source>
</evidence>
<protein>
    <submittedName>
        <fullName evidence="2">Uncharacterized protein</fullName>
    </submittedName>
</protein>
<reference evidence="2 3" key="1">
    <citation type="submission" date="2009-11" db="EMBL/GenBank/DDBJ databases">
        <title>Annotation of Allomyces macrogynus ATCC 38327.</title>
        <authorList>
            <consortium name="The Broad Institute Genome Sequencing Platform"/>
            <person name="Russ C."/>
            <person name="Cuomo C."/>
            <person name="Burger G."/>
            <person name="Gray M.W."/>
            <person name="Holland P.W.H."/>
            <person name="King N."/>
            <person name="Lang F.B.F."/>
            <person name="Roger A.J."/>
            <person name="Ruiz-Trillo I."/>
            <person name="Young S.K."/>
            <person name="Zeng Q."/>
            <person name="Gargeya S."/>
            <person name="Fitzgerald M."/>
            <person name="Haas B."/>
            <person name="Abouelleil A."/>
            <person name="Alvarado L."/>
            <person name="Arachchi H.M."/>
            <person name="Berlin A."/>
            <person name="Chapman S.B."/>
            <person name="Gearin G."/>
            <person name="Goldberg J."/>
            <person name="Griggs A."/>
            <person name="Gujja S."/>
            <person name="Hansen M."/>
            <person name="Heiman D."/>
            <person name="Howarth C."/>
            <person name="Larimer J."/>
            <person name="Lui A."/>
            <person name="MacDonald P.J.P."/>
            <person name="McCowen C."/>
            <person name="Montmayeur A."/>
            <person name="Murphy C."/>
            <person name="Neiman D."/>
            <person name="Pearson M."/>
            <person name="Priest M."/>
            <person name="Roberts A."/>
            <person name="Saif S."/>
            <person name="Shea T."/>
            <person name="Sisk P."/>
            <person name="Stolte C."/>
            <person name="Sykes S."/>
            <person name="Wortman J."/>
            <person name="Nusbaum C."/>
            <person name="Birren B."/>
        </authorList>
    </citation>
    <scope>NUCLEOTIDE SEQUENCE [LARGE SCALE GENOMIC DNA]</scope>
    <source>
        <strain evidence="2 3">ATCC 38327</strain>
    </source>
</reference>
<accession>A0A0L0T3S9</accession>
<evidence type="ECO:0000313" key="2">
    <source>
        <dbReference type="EMBL" id="KNE69402.1"/>
    </source>
</evidence>
<keyword evidence="3" id="KW-1185">Reference proteome</keyword>
<dbReference type="OrthoDB" id="5562951at2759"/>
<keyword evidence="1" id="KW-0472">Membrane</keyword>
<keyword evidence="1" id="KW-1133">Transmembrane helix</keyword>
<reference evidence="3" key="2">
    <citation type="submission" date="2009-11" db="EMBL/GenBank/DDBJ databases">
        <title>The Genome Sequence of Allomyces macrogynus strain ATCC 38327.</title>
        <authorList>
            <consortium name="The Broad Institute Genome Sequencing Platform"/>
            <person name="Russ C."/>
            <person name="Cuomo C."/>
            <person name="Shea T."/>
            <person name="Young S.K."/>
            <person name="Zeng Q."/>
            <person name="Koehrsen M."/>
            <person name="Haas B."/>
            <person name="Borodovsky M."/>
            <person name="Guigo R."/>
            <person name="Alvarado L."/>
            <person name="Berlin A."/>
            <person name="Borenstein D."/>
            <person name="Chen Z."/>
            <person name="Engels R."/>
            <person name="Freedman E."/>
            <person name="Gellesch M."/>
            <person name="Goldberg J."/>
            <person name="Griggs A."/>
            <person name="Gujja S."/>
            <person name="Heiman D."/>
            <person name="Hepburn T."/>
            <person name="Howarth C."/>
            <person name="Jen D."/>
            <person name="Larson L."/>
            <person name="Lewis B."/>
            <person name="Mehta T."/>
            <person name="Park D."/>
            <person name="Pearson M."/>
            <person name="Roberts A."/>
            <person name="Saif S."/>
            <person name="Shenoy N."/>
            <person name="Sisk P."/>
            <person name="Stolte C."/>
            <person name="Sykes S."/>
            <person name="Walk T."/>
            <person name="White J."/>
            <person name="Yandava C."/>
            <person name="Burger G."/>
            <person name="Gray M.W."/>
            <person name="Holland P.W.H."/>
            <person name="King N."/>
            <person name="Lang F.B.F."/>
            <person name="Roger A.J."/>
            <person name="Ruiz-Trillo I."/>
            <person name="Lander E."/>
            <person name="Nusbaum C."/>
        </authorList>
    </citation>
    <scope>NUCLEOTIDE SEQUENCE [LARGE SCALE GENOMIC DNA]</scope>
    <source>
        <strain evidence="3">ATCC 38327</strain>
    </source>
</reference>
<feature type="transmembrane region" description="Helical" evidence="1">
    <location>
        <begin position="181"/>
        <end position="199"/>
    </location>
</feature>
<gene>
    <name evidence="2" type="ORF">AMAG_13767</name>
</gene>
<dbReference type="Proteomes" id="UP000054350">
    <property type="component" value="Unassembled WGS sequence"/>
</dbReference>
<proteinExistence type="predicted"/>
<evidence type="ECO:0000313" key="3">
    <source>
        <dbReference type="Proteomes" id="UP000054350"/>
    </source>
</evidence>
<dbReference type="VEuPathDB" id="FungiDB:AMAG_13767"/>
<dbReference type="EMBL" id="GG745360">
    <property type="protein sequence ID" value="KNE69402.1"/>
    <property type="molecule type" value="Genomic_DNA"/>
</dbReference>
<organism evidence="2 3">
    <name type="scientific">Allomyces macrogynus (strain ATCC 38327)</name>
    <name type="common">Allomyces javanicus var. macrogynus</name>
    <dbReference type="NCBI Taxonomy" id="578462"/>
    <lineage>
        <taxon>Eukaryota</taxon>
        <taxon>Fungi</taxon>
        <taxon>Fungi incertae sedis</taxon>
        <taxon>Blastocladiomycota</taxon>
        <taxon>Blastocladiomycetes</taxon>
        <taxon>Blastocladiales</taxon>
        <taxon>Blastocladiaceae</taxon>
        <taxon>Allomyces</taxon>
    </lineage>
</organism>
<sequence length="311" mass="33182">MAHVLRACVAAATASSSRRLHSATARAHHVLADHLPPVAVCLPHAAVQVNSAKLVTMLSRRAAAHHLPTRVLDAAGAARQRRRMVLLHELAPAPDGAAIVHRVAVHEVVVDAAAGDPEMLQTPALDPIHLARYPPLCTPKTELLHLATEYSSPAALGLVIFVHHPLPTAAIFVTLPVLFDVYLYTFVLATSVLVLLWAATPKRVHARDVHALAAHVTRLLVSTARSSSEPERVVWVEPCDEVADDPARVTVWADSAVRLPDMPVPRKRAASAPVGADAVDEGRGGRNAAILGANAEWGTRDRMAHALGLAR</sequence>
<keyword evidence="1" id="KW-0812">Transmembrane</keyword>
<dbReference type="AlphaFoldDB" id="A0A0L0T3S9"/>
<name>A0A0L0T3S9_ALLM3</name>